<name>A0ABT8LCN8_9BACT</name>
<proteinExistence type="predicted"/>
<evidence type="ECO:0000313" key="1">
    <source>
        <dbReference type="EMBL" id="MDN5215524.1"/>
    </source>
</evidence>
<keyword evidence="2" id="KW-1185">Reference proteome</keyword>
<evidence type="ECO:0000313" key="2">
    <source>
        <dbReference type="Proteomes" id="UP001172083"/>
    </source>
</evidence>
<gene>
    <name evidence="1" type="ORF">QQ020_25830</name>
</gene>
<dbReference type="EMBL" id="JAUJEB010000006">
    <property type="protein sequence ID" value="MDN5215524.1"/>
    <property type="molecule type" value="Genomic_DNA"/>
</dbReference>
<dbReference type="Proteomes" id="UP001172083">
    <property type="component" value="Unassembled WGS sequence"/>
</dbReference>
<dbReference type="RefSeq" id="WP_346760853.1">
    <property type="nucleotide sequence ID" value="NZ_JAUJEB010000006.1"/>
</dbReference>
<comment type="caution">
    <text evidence="1">The sequence shown here is derived from an EMBL/GenBank/DDBJ whole genome shotgun (WGS) entry which is preliminary data.</text>
</comment>
<protein>
    <recommendedName>
        <fullName evidence="3">Transposase</fullName>
    </recommendedName>
</protein>
<evidence type="ECO:0008006" key="3">
    <source>
        <dbReference type="Google" id="ProtNLM"/>
    </source>
</evidence>
<reference evidence="1" key="1">
    <citation type="submission" date="2023-06" db="EMBL/GenBank/DDBJ databases">
        <title>Genomic of Agaribacillus aureum.</title>
        <authorList>
            <person name="Wang G."/>
        </authorList>
    </citation>
    <scope>NUCLEOTIDE SEQUENCE</scope>
    <source>
        <strain evidence="1">BMA12</strain>
    </source>
</reference>
<sequence>MTQNEHVTAFIENATGSETLIFCIEHNRFEPKQLIAWMVRLLSGVYLITKGQPARQWPDNYPKIKRPVYENLLTLKTMVNY</sequence>
<accession>A0ABT8LCN8</accession>
<organism evidence="1 2">
    <name type="scientific">Agaribacillus aureus</name>
    <dbReference type="NCBI Taxonomy" id="3051825"/>
    <lineage>
        <taxon>Bacteria</taxon>
        <taxon>Pseudomonadati</taxon>
        <taxon>Bacteroidota</taxon>
        <taxon>Cytophagia</taxon>
        <taxon>Cytophagales</taxon>
        <taxon>Splendidivirgaceae</taxon>
        <taxon>Agaribacillus</taxon>
    </lineage>
</organism>